<name>A0A3P9DQZ8_9CICH</name>
<dbReference type="Ensembl" id="ENSMZET00005038493.1">
    <property type="protein sequence ID" value="ENSMZEP00005037190.1"/>
    <property type="gene ID" value="ENSMZEG00005027714.1"/>
</dbReference>
<dbReference type="PANTHER" id="PTHR16046">
    <property type="entry name" value="SMC5-SMC6 COMPLEX LOCALIZATION FACTOR 2"/>
    <property type="match status" value="1"/>
</dbReference>
<feature type="compositionally biased region" description="Polar residues" evidence="2">
    <location>
        <begin position="530"/>
        <end position="540"/>
    </location>
</feature>
<dbReference type="InterPro" id="IPR026161">
    <property type="entry name" value="FAM178"/>
</dbReference>
<dbReference type="GeneTree" id="ENSGT00530000064017"/>
<feature type="region of interest" description="Disordered" evidence="2">
    <location>
        <begin position="1"/>
        <end position="22"/>
    </location>
</feature>
<feature type="compositionally biased region" description="Low complexity" evidence="2">
    <location>
        <begin position="427"/>
        <end position="443"/>
    </location>
</feature>
<feature type="region of interest" description="Disordered" evidence="2">
    <location>
        <begin position="1255"/>
        <end position="1318"/>
    </location>
</feature>
<evidence type="ECO:0000313" key="5">
    <source>
        <dbReference type="Proteomes" id="UP000265160"/>
    </source>
</evidence>
<dbReference type="Proteomes" id="UP000265160">
    <property type="component" value="LG13"/>
</dbReference>
<feature type="compositionally biased region" description="Polar residues" evidence="2">
    <location>
        <begin position="355"/>
        <end position="373"/>
    </location>
</feature>
<feature type="compositionally biased region" description="Basic and acidic residues" evidence="2">
    <location>
        <begin position="599"/>
        <end position="608"/>
    </location>
</feature>
<dbReference type="Pfam" id="PF14816">
    <property type="entry name" value="CANIN"/>
    <property type="match status" value="1"/>
</dbReference>
<feature type="region of interest" description="Disordered" evidence="2">
    <location>
        <begin position="526"/>
        <end position="555"/>
    </location>
</feature>
<feature type="compositionally biased region" description="Polar residues" evidence="2">
    <location>
        <begin position="495"/>
        <end position="512"/>
    </location>
</feature>
<feature type="domain" description="Coiled-coil SMC6 And NSE5 INteracting (CANIN)" evidence="3">
    <location>
        <begin position="632"/>
        <end position="1000"/>
    </location>
</feature>
<proteinExistence type="inferred from homology"/>
<evidence type="ECO:0000313" key="4">
    <source>
        <dbReference type="Ensembl" id="ENSMZEP00005037190.1"/>
    </source>
</evidence>
<dbReference type="InterPro" id="IPR044276">
    <property type="entry name" value="CANIN_dom"/>
</dbReference>
<reference evidence="4" key="2">
    <citation type="submission" date="2025-08" db="UniProtKB">
        <authorList>
            <consortium name="Ensembl"/>
        </authorList>
    </citation>
    <scope>IDENTIFICATION</scope>
</reference>
<protein>
    <submittedName>
        <fullName evidence="4">SMC5-SMC6 complex localization factor protein 2</fullName>
    </submittedName>
</protein>
<feature type="region of interest" description="Disordered" evidence="2">
    <location>
        <begin position="260"/>
        <end position="443"/>
    </location>
</feature>
<keyword evidence="5" id="KW-1185">Reference proteome</keyword>
<feature type="region of interest" description="Disordered" evidence="2">
    <location>
        <begin position="61"/>
        <end position="215"/>
    </location>
</feature>
<reference evidence="4 5" key="1">
    <citation type="journal article" date="2014" name="Nature">
        <title>The genomic substrate for adaptive radiation in African cichlid fish.</title>
        <authorList>
            <person name="Brawand D."/>
            <person name="Wagner C.E."/>
            <person name="Li Y.I."/>
            <person name="Malinsky M."/>
            <person name="Keller I."/>
            <person name="Fan S."/>
            <person name="Simakov O."/>
            <person name="Ng A.Y."/>
            <person name="Lim Z.W."/>
            <person name="Bezault E."/>
            <person name="Turner-Maier J."/>
            <person name="Johnson J."/>
            <person name="Alcazar R."/>
            <person name="Noh H.J."/>
            <person name="Russell P."/>
            <person name="Aken B."/>
            <person name="Alfoldi J."/>
            <person name="Amemiya C."/>
            <person name="Azzouzi N."/>
            <person name="Baroiller J.F."/>
            <person name="Barloy-Hubler F."/>
            <person name="Berlin A."/>
            <person name="Bloomquist R."/>
            <person name="Carleton K.L."/>
            <person name="Conte M.A."/>
            <person name="D'Cotta H."/>
            <person name="Eshel O."/>
            <person name="Gaffney L."/>
            <person name="Galibert F."/>
            <person name="Gante H.F."/>
            <person name="Gnerre S."/>
            <person name="Greuter L."/>
            <person name="Guyon R."/>
            <person name="Haddad N.S."/>
            <person name="Haerty W."/>
            <person name="Harris R.M."/>
            <person name="Hofmann H.A."/>
            <person name="Hourlier T."/>
            <person name="Hulata G."/>
            <person name="Jaffe D.B."/>
            <person name="Lara M."/>
            <person name="Lee A.P."/>
            <person name="MacCallum I."/>
            <person name="Mwaiko S."/>
            <person name="Nikaido M."/>
            <person name="Nishihara H."/>
            <person name="Ozouf-Costaz C."/>
            <person name="Penman D.J."/>
            <person name="Przybylski D."/>
            <person name="Rakotomanga M."/>
            <person name="Renn S.C.P."/>
            <person name="Ribeiro F.J."/>
            <person name="Ron M."/>
            <person name="Salzburger W."/>
            <person name="Sanchez-Pulido L."/>
            <person name="Santos M.E."/>
            <person name="Searle S."/>
            <person name="Sharpe T."/>
            <person name="Swofford R."/>
            <person name="Tan F.J."/>
            <person name="Williams L."/>
            <person name="Young S."/>
            <person name="Yin S."/>
            <person name="Okada N."/>
            <person name="Kocher T.D."/>
            <person name="Miska E.A."/>
            <person name="Lander E.S."/>
            <person name="Venkatesh B."/>
            <person name="Fernald R.D."/>
            <person name="Meyer A."/>
            <person name="Ponting C.P."/>
            <person name="Streelman J.T."/>
            <person name="Lindblad-Toh K."/>
            <person name="Seehausen O."/>
            <person name="Di Palma F."/>
        </authorList>
    </citation>
    <scope>NUCLEOTIDE SEQUENCE</scope>
</reference>
<evidence type="ECO:0000256" key="1">
    <source>
        <dbReference type="ARBA" id="ARBA00010311"/>
    </source>
</evidence>
<feature type="compositionally biased region" description="Polar residues" evidence="2">
    <location>
        <begin position="181"/>
        <end position="194"/>
    </location>
</feature>
<organism evidence="4 5">
    <name type="scientific">Maylandia zebra</name>
    <name type="common">zebra mbuna</name>
    <dbReference type="NCBI Taxonomy" id="106582"/>
    <lineage>
        <taxon>Eukaryota</taxon>
        <taxon>Metazoa</taxon>
        <taxon>Chordata</taxon>
        <taxon>Craniata</taxon>
        <taxon>Vertebrata</taxon>
        <taxon>Euteleostomi</taxon>
        <taxon>Actinopterygii</taxon>
        <taxon>Neopterygii</taxon>
        <taxon>Teleostei</taxon>
        <taxon>Neoteleostei</taxon>
        <taxon>Acanthomorphata</taxon>
        <taxon>Ovalentaria</taxon>
        <taxon>Cichlomorphae</taxon>
        <taxon>Cichliformes</taxon>
        <taxon>Cichlidae</taxon>
        <taxon>African cichlids</taxon>
        <taxon>Pseudocrenilabrinae</taxon>
        <taxon>Haplochromini</taxon>
        <taxon>Maylandia</taxon>
        <taxon>Maylandia zebra complex</taxon>
    </lineage>
</organism>
<feature type="compositionally biased region" description="Low complexity" evidence="2">
    <location>
        <begin position="137"/>
        <end position="149"/>
    </location>
</feature>
<feature type="compositionally biased region" description="Polar residues" evidence="2">
    <location>
        <begin position="306"/>
        <end position="323"/>
    </location>
</feature>
<feature type="region of interest" description="Disordered" evidence="2">
    <location>
        <begin position="599"/>
        <end position="641"/>
    </location>
</feature>
<dbReference type="STRING" id="106582.ENSMZEP00005037190"/>
<comment type="similarity">
    <text evidence="1">Belongs to the FAM178 family.</text>
</comment>
<sequence>MKPSRVPNRLSNPPPRRMLPIQAPEVCYRDRIGPHWQNHHPPGLIHSSGFNSSNSLNLGSPVERPYFMPKERLGPPEHFGQPPGLVPNNPGRDQATEFKASSSSSESKTVTTQRQESDKAQSSDVEYSIPTVQLHRPSSQQQEQTPSSEKLISAVDLNFSSHKRRSEYEYGSENAKKPCTQGANSNKTETTKPTVPTALAPQPSVMHSSESANQHKTTDGYLLTEQARGQSACSELSSTVGSSQSCCKSSYHKECTEKMTSTGAKESFINSQSHVPQLKEMRSHVKPNEGSVKKTSERKNKRDKSSTLFNSDVPQKDTTSSSPAELGSHHSGFSSSSSSVKTPKRSNPRGENRKLSSSPHKSTSKPNSSSLTGRTGERNKASRSRRPVASYDANDLFTPDPVTYIVSSSNKTVKPKIDGETSKTTEKGSSSIAGSSSNSITESSCEKHQNCKITGPLLEASSTLPNPLGSFPTVTLTRVKLENLIPPPRDKDTKNSPIPSSHRQLKGDQNPSLLCKKVSTGAVETDSAAAEQTSTSSYCQSLPLKGQESKGDNKQINEEDPIDVELDLGLSFAVDVDLTQSSHSSDDEQLLSLEEMMERATKPPDTPEKGTFSDPSPPRRLSSQSKNQPFQSTTKSGNYKNNLDQILKEINNNKKSKEIERQLLTACEEDLLKIAEYEEAEENREEGISSEQQEFLQRYSLMSAAIKEVPPGEEVFNLEKFGQIFDQDTLQLRQCLVNPQGTAQKTLLWSSPAQLRLHVNIGLFQEAYDSSSPCPAQVTRFLFKMMSVHSERMISEKLLQALCDIALTAAYQIVKYGNQQFKVWVPSLSDVTLVLMNMGVPFVKLFPYENLQPPFTEGDLLEDVYIKSDSPTHNKEETTFPEHNCSTVLKYLSYCMGLCPRAYSDNELLLILTVMSHIGLETRLILESSVALEPLLCKIVNNIRDWDALLPKICLALTDLTDDHHNMCLLVHLLPDNIRGKELRRHLSLCMISKLLDGNCKYKPVEREFQLSELRPYLPRMQPSSLFRHMTSSSGMNQKDKEEDLGTLDQQSYYLCYSLLTLANEASNFQFFPAHQKKQLLFLSTELETHVKCDIRESEKCLYRSKVKDLVARIYTKWQMLLQRTRPLDDKLYDYWQPGDTLGYSQEEQEDEDDTAEEETVVEEEVEGDEEEDGETTLTEQNEAVMVAEGKKDARVEPEEDTKLGETEKDTNVIAAEEGMTFGEQEDMNTAETEEDMNIDEVLMEEDGIPSDISKTEEEKETVPGNLNQVVPETDPQAPLESEGVDEQVAAPNIGHVDEDTEIEERKGTHPAPTAGLF</sequence>
<feature type="region of interest" description="Disordered" evidence="2">
    <location>
        <begin position="482"/>
        <end position="512"/>
    </location>
</feature>
<evidence type="ECO:0000259" key="3">
    <source>
        <dbReference type="Pfam" id="PF14816"/>
    </source>
</evidence>
<feature type="compositionally biased region" description="Polar residues" evidence="2">
    <location>
        <begin position="621"/>
        <end position="641"/>
    </location>
</feature>
<feature type="compositionally biased region" description="Basic and acidic residues" evidence="2">
    <location>
        <begin position="277"/>
        <end position="305"/>
    </location>
</feature>
<reference evidence="4" key="3">
    <citation type="submission" date="2025-09" db="UniProtKB">
        <authorList>
            <consortium name="Ensembl"/>
        </authorList>
    </citation>
    <scope>IDENTIFICATION</scope>
</reference>
<feature type="compositionally biased region" description="Polar residues" evidence="2">
    <location>
        <begin position="205"/>
        <end position="215"/>
    </location>
</feature>
<feature type="compositionally biased region" description="Basic and acidic residues" evidence="2">
    <location>
        <begin position="415"/>
        <end position="426"/>
    </location>
</feature>
<evidence type="ECO:0000256" key="2">
    <source>
        <dbReference type="SAM" id="MobiDB-lite"/>
    </source>
</evidence>
<feature type="compositionally biased region" description="Acidic residues" evidence="2">
    <location>
        <begin position="1147"/>
        <end position="1175"/>
    </location>
</feature>
<feature type="compositionally biased region" description="Low complexity" evidence="2">
    <location>
        <begin position="329"/>
        <end position="339"/>
    </location>
</feature>
<feature type="compositionally biased region" description="Acidic residues" evidence="2">
    <location>
        <begin position="1224"/>
        <end position="1238"/>
    </location>
</feature>
<feature type="region of interest" description="Disordered" evidence="2">
    <location>
        <begin position="1139"/>
        <end position="1183"/>
    </location>
</feature>
<accession>A0A3P9DQZ8</accession>
<dbReference type="PANTHER" id="PTHR16046:SF9">
    <property type="entry name" value="SMC5-SMC6 COMPLEX LOCALIZATION FACTOR PROTEIN 2"/>
    <property type="match status" value="1"/>
</dbReference>
<feature type="compositionally biased region" description="Polar residues" evidence="2">
    <location>
        <begin position="260"/>
        <end position="275"/>
    </location>
</feature>
<feature type="region of interest" description="Disordered" evidence="2">
    <location>
        <begin position="1217"/>
        <end position="1238"/>
    </location>
</feature>